<accession>J7INA1</accession>
<sequence length="305" mass="34799">MRIEHLYYLVEIAKTKSITLSAEHLFISQQGLSQAIQKLEADLNVALFRRSRQGVSLTEAGNLAVEKAKEVILKYEELLECMEPYSEIDRPTSSDKLCISTTPHMSHYLPPILDSFREKHPEVNLHIEEQKPDDIVTKLNEGLIDLGLVNLPAYYSHPLLNNNHVHFEKFRSHEFSACVAKSSPLAKKIVFKKTEIRKYPIVVYNLEPYLEMLSRMFGDLSKLDIIAKTNSREIYLKTIIHSKAIGITTLSDVNLFRENSIVAIPIKDSLCLDFGWLVSTQQPLSSISQDLLGIYKNYMTSNLSF</sequence>
<proteinExistence type="inferred from homology"/>
<dbReference type="KEGG" id="dmi:Desmer_1263"/>
<comment type="similarity">
    <text evidence="1">Belongs to the LysR transcriptional regulatory family.</text>
</comment>
<keyword evidence="7" id="KW-1185">Reference proteome</keyword>
<dbReference type="AlphaFoldDB" id="J7INA1"/>
<evidence type="ECO:0000256" key="3">
    <source>
        <dbReference type="ARBA" id="ARBA00023125"/>
    </source>
</evidence>
<evidence type="ECO:0000259" key="5">
    <source>
        <dbReference type="PROSITE" id="PS50931"/>
    </source>
</evidence>
<evidence type="ECO:0000256" key="2">
    <source>
        <dbReference type="ARBA" id="ARBA00023015"/>
    </source>
</evidence>
<organism evidence="6 7">
    <name type="scientific">Desulfosporosinus meridiei (strain ATCC BAA-275 / DSM 13257 / KCTC 12902 / NCIMB 13706 / S10)</name>
    <dbReference type="NCBI Taxonomy" id="768704"/>
    <lineage>
        <taxon>Bacteria</taxon>
        <taxon>Bacillati</taxon>
        <taxon>Bacillota</taxon>
        <taxon>Clostridia</taxon>
        <taxon>Eubacteriales</taxon>
        <taxon>Desulfitobacteriaceae</taxon>
        <taxon>Desulfosporosinus</taxon>
    </lineage>
</organism>
<evidence type="ECO:0000256" key="1">
    <source>
        <dbReference type="ARBA" id="ARBA00009437"/>
    </source>
</evidence>
<dbReference type="OrthoDB" id="9803735at2"/>
<dbReference type="Pfam" id="PF00126">
    <property type="entry name" value="HTH_1"/>
    <property type="match status" value="1"/>
</dbReference>
<dbReference type="HOGENOM" id="CLU_039613_6_2_9"/>
<dbReference type="SUPFAM" id="SSF53850">
    <property type="entry name" value="Periplasmic binding protein-like II"/>
    <property type="match status" value="1"/>
</dbReference>
<keyword evidence="2" id="KW-0805">Transcription regulation</keyword>
<dbReference type="eggNOG" id="COG0583">
    <property type="taxonomic scope" value="Bacteria"/>
</dbReference>
<dbReference type="GO" id="GO:0003677">
    <property type="term" value="F:DNA binding"/>
    <property type="evidence" value="ECO:0007669"/>
    <property type="project" value="UniProtKB-KW"/>
</dbReference>
<dbReference type="PROSITE" id="PS50931">
    <property type="entry name" value="HTH_LYSR"/>
    <property type="match status" value="1"/>
</dbReference>
<dbReference type="STRING" id="768704.Desmer_1263"/>
<dbReference type="EMBL" id="CP003629">
    <property type="protein sequence ID" value="AFQ43277.1"/>
    <property type="molecule type" value="Genomic_DNA"/>
</dbReference>
<dbReference type="InterPro" id="IPR036390">
    <property type="entry name" value="WH_DNA-bd_sf"/>
</dbReference>
<dbReference type="FunFam" id="1.10.10.10:FF:000001">
    <property type="entry name" value="LysR family transcriptional regulator"/>
    <property type="match status" value="1"/>
</dbReference>
<keyword evidence="4" id="KW-0804">Transcription</keyword>
<dbReference type="Pfam" id="PF03466">
    <property type="entry name" value="LysR_substrate"/>
    <property type="match status" value="1"/>
</dbReference>
<dbReference type="SUPFAM" id="SSF46785">
    <property type="entry name" value="Winged helix' DNA-binding domain"/>
    <property type="match status" value="1"/>
</dbReference>
<evidence type="ECO:0000313" key="6">
    <source>
        <dbReference type="EMBL" id="AFQ43277.1"/>
    </source>
</evidence>
<dbReference type="Gene3D" id="1.10.10.10">
    <property type="entry name" value="Winged helix-like DNA-binding domain superfamily/Winged helix DNA-binding domain"/>
    <property type="match status" value="1"/>
</dbReference>
<gene>
    <name evidence="6" type="ordered locus">Desmer_1263</name>
</gene>
<dbReference type="GO" id="GO:0003700">
    <property type="term" value="F:DNA-binding transcription factor activity"/>
    <property type="evidence" value="ECO:0007669"/>
    <property type="project" value="InterPro"/>
</dbReference>
<reference evidence="7" key="2">
    <citation type="submission" date="2012-08" db="EMBL/GenBank/DDBJ databases">
        <title>Finished genome of Desulfosporosinus meridiei DSM 13257.</title>
        <authorList>
            <person name="Huntemann M."/>
            <person name="Wei C.-L."/>
            <person name="Han J."/>
            <person name="Detter J.C."/>
            <person name="Han C."/>
            <person name="Davenport K."/>
            <person name="Daligault H."/>
            <person name="Erkkila T."/>
            <person name="Gu W."/>
            <person name="Munk A.C.C."/>
            <person name="Teshima H."/>
            <person name="Xu Y."/>
            <person name="Chain P."/>
            <person name="Tapia R."/>
            <person name="Chen A."/>
            <person name="Krypides N."/>
            <person name="Mavromatis K."/>
            <person name="Markowitz V."/>
            <person name="Szeto E."/>
            <person name="Ivanova N."/>
            <person name="Mikhailova N."/>
            <person name="Ovchinnikova G."/>
            <person name="Pagani I."/>
            <person name="Pati A."/>
            <person name="Goodwin L."/>
            <person name="Peters L."/>
            <person name="Pitluck S."/>
            <person name="Woyke T."/>
            <person name="Pester M."/>
            <person name="Spring S."/>
            <person name="Ollivier B."/>
            <person name="Rattei T."/>
            <person name="Klenk H.-P."/>
            <person name="Wagner M."/>
            <person name="Loy A."/>
        </authorList>
    </citation>
    <scope>NUCLEOTIDE SEQUENCE [LARGE SCALE GENOMIC DNA]</scope>
    <source>
        <strain evidence="7">ATCC BAA-275 / DSM 13257 / NCIMB 13706 / S10</strain>
    </source>
</reference>
<evidence type="ECO:0000313" key="7">
    <source>
        <dbReference type="Proteomes" id="UP000005262"/>
    </source>
</evidence>
<protein>
    <submittedName>
        <fullName evidence="6">Transcriptional regulator</fullName>
    </submittedName>
</protein>
<dbReference type="GO" id="GO:0032993">
    <property type="term" value="C:protein-DNA complex"/>
    <property type="evidence" value="ECO:0007669"/>
    <property type="project" value="TreeGrafter"/>
</dbReference>
<dbReference type="InterPro" id="IPR005119">
    <property type="entry name" value="LysR_subst-bd"/>
</dbReference>
<feature type="domain" description="HTH lysR-type" evidence="5">
    <location>
        <begin position="1"/>
        <end position="58"/>
    </location>
</feature>
<dbReference type="PANTHER" id="PTHR30346:SF0">
    <property type="entry name" value="HCA OPERON TRANSCRIPTIONAL ACTIVATOR HCAR"/>
    <property type="match status" value="1"/>
</dbReference>
<dbReference type="PANTHER" id="PTHR30346">
    <property type="entry name" value="TRANSCRIPTIONAL DUAL REGULATOR HCAR-RELATED"/>
    <property type="match status" value="1"/>
</dbReference>
<dbReference type="RefSeq" id="WP_014902196.1">
    <property type="nucleotide sequence ID" value="NC_018515.1"/>
</dbReference>
<dbReference type="Proteomes" id="UP000005262">
    <property type="component" value="Chromosome"/>
</dbReference>
<keyword evidence="3" id="KW-0238">DNA-binding</keyword>
<dbReference type="InterPro" id="IPR036388">
    <property type="entry name" value="WH-like_DNA-bd_sf"/>
</dbReference>
<dbReference type="Gene3D" id="3.40.190.290">
    <property type="match status" value="1"/>
</dbReference>
<name>J7INA1_DESMD</name>
<dbReference type="CDD" id="cd05466">
    <property type="entry name" value="PBP2_LTTR_substrate"/>
    <property type="match status" value="1"/>
</dbReference>
<evidence type="ECO:0000256" key="4">
    <source>
        <dbReference type="ARBA" id="ARBA00023163"/>
    </source>
</evidence>
<dbReference type="InterPro" id="IPR000847">
    <property type="entry name" value="LysR_HTH_N"/>
</dbReference>
<reference evidence="6 7" key="1">
    <citation type="journal article" date="2012" name="J. Bacteriol.">
        <title>Complete genome sequences of Desulfosporosinus orientis DSM765T, Desulfosporosinus youngiae DSM17734T, Desulfosporosinus meridiei DSM13257T, and Desulfosporosinus acidiphilus DSM22704T.</title>
        <authorList>
            <person name="Pester M."/>
            <person name="Brambilla E."/>
            <person name="Alazard D."/>
            <person name="Rattei T."/>
            <person name="Weinmaier T."/>
            <person name="Han J."/>
            <person name="Lucas S."/>
            <person name="Lapidus A."/>
            <person name="Cheng J.F."/>
            <person name="Goodwin L."/>
            <person name="Pitluck S."/>
            <person name="Peters L."/>
            <person name="Ovchinnikova G."/>
            <person name="Teshima H."/>
            <person name="Detter J.C."/>
            <person name="Han C.S."/>
            <person name="Tapia R."/>
            <person name="Land M.L."/>
            <person name="Hauser L."/>
            <person name="Kyrpides N.C."/>
            <person name="Ivanova N.N."/>
            <person name="Pagani I."/>
            <person name="Huntmann M."/>
            <person name="Wei C.L."/>
            <person name="Davenport K.W."/>
            <person name="Daligault H."/>
            <person name="Chain P.S."/>
            <person name="Chen A."/>
            <person name="Mavromatis K."/>
            <person name="Markowitz V."/>
            <person name="Szeto E."/>
            <person name="Mikhailova N."/>
            <person name="Pati A."/>
            <person name="Wagner M."/>
            <person name="Woyke T."/>
            <person name="Ollivier B."/>
            <person name="Klenk H.P."/>
            <person name="Spring S."/>
            <person name="Loy A."/>
        </authorList>
    </citation>
    <scope>NUCLEOTIDE SEQUENCE [LARGE SCALE GENOMIC DNA]</scope>
    <source>
        <strain evidence="7">ATCC BAA-275 / DSM 13257 / NCIMB 13706 / S10</strain>
    </source>
</reference>
<dbReference type="PRINTS" id="PR00039">
    <property type="entry name" value="HTHLYSR"/>
</dbReference>